<feature type="compositionally biased region" description="Basic and acidic residues" evidence="1">
    <location>
        <begin position="8"/>
        <end position="25"/>
    </location>
</feature>
<comment type="caution">
    <text evidence="2">The sequence shown here is derived from an EMBL/GenBank/DDBJ whole genome shotgun (WGS) entry which is preliminary data.</text>
</comment>
<dbReference type="EMBL" id="NHYE01001268">
    <property type="protein sequence ID" value="PPQ97305.1"/>
    <property type="molecule type" value="Genomic_DNA"/>
</dbReference>
<dbReference type="InParanoid" id="A0A409Y2R6"/>
<evidence type="ECO:0000313" key="2">
    <source>
        <dbReference type="EMBL" id="PPQ97305.1"/>
    </source>
</evidence>
<protein>
    <submittedName>
        <fullName evidence="2">Uncharacterized protein</fullName>
    </submittedName>
</protein>
<dbReference type="Proteomes" id="UP000284706">
    <property type="component" value="Unassembled WGS sequence"/>
</dbReference>
<proteinExistence type="predicted"/>
<gene>
    <name evidence="2" type="ORF">CVT26_006704</name>
</gene>
<evidence type="ECO:0000256" key="1">
    <source>
        <dbReference type="SAM" id="MobiDB-lite"/>
    </source>
</evidence>
<feature type="region of interest" description="Disordered" evidence="1">
    <location>
        <begin position="1"/>
        <end position="43"/>
    </location>
</feature>
<accession>A0A409Y2R6</accession>
<dbReference type="AlphaFoldDB" id="A0A409Y2R6"/>
<feature type="region of interest" description="Disordered" evidence="1">
    <location>
        <begin position="66"/>
        <end position="85"/>
    </location>
</feature>
<reference evidence="2 3" key="1">
    <citation type="journal article" date="2018" name="Evol. Lett.">
        <title>Horizontal gene cluster transfer increased hallucinogenic mushroom diversity.</title>
        <authorList>
            <person name="Reynolds H.T."/>
            <person name="Vijayakumar V."/>
            <person name="Gluck-Thaler E."/>
            <person name="Korotkin H.B."/>
            <person name="Matheny P.B."/>
            <person name="Slot J.C."/>
        </authorList>
    </citation>
    <scope>NUCLEOTIDE SEQUENCE [LARGE SCALE GENOMIC DNA]</scope>
    <source>
        <strain evidence="2 3">SRW20</strain>
    </source>
</reference>
<organism evidence="2 3">
    <name type="scientific">Gymnopilus dilepis</name>
    <dbReference type="NCBI Taxonomy" id="231916"/>
    <lineage>
        <taxon>Eukaryota</taxon>
        <taxon>Fungi</taxon>
        <taxon>Dikarya</taxon>
        <taxon>Basidiomycota</taxon>
        <taxon>Agaricomycotina</taxon>
        <taxon>Agaricomycetes</taxon>
        <taxon>Agaricomycetidae</taxon>
        <taxon>Agaricales</taxon>
        <taxon>Agaricineae</taxon>
        <taxon>Hymenogastraceae</taxon>
        <taxon>Gymnopilus</taxon>
    </lineage>
</organism>
<keyword evidence="3" id="KW-1185">Reference proteome</keyword>
<name>A0A409Y2R6_9AGAR</name>
<evidence type="ECO:0000313" key="3">
    <source>
        <dbReference type="Proteomes" id="UP000284706"/>
    </source>
</evidence>
<sequence length="85" mass="9031">MPAYRINAEQRERSPAQTETGRRGDPSVCSARSRSLRQTERVSLGASASGRLWEIMLDSYVAVWGGGGGEGEGEGEGSAHACSDM</sequence>